<dbReference type="SMART" id="SM00342">
    <property type="entry name" value="HTH_ARAC"/>
    <property type="match status" value="1"/>
</dbReference>
<protein>
    <submittedName>
        <fullName evidence="4">AraC family transcriptional regulator</fullName>
    </submittedName>
</protein>
<keyword evidence="5" id="KW-1185">Reference proteome</keyword>
<reference evidence="4 5" key="1">
    <citation type="submission" date="2023-02" db="EMBL/GenBank/DDBJ databases">
        <title>Genome sequence of Mucilaginibacter jinjuensis strain KACC 16571.</title>
        <authorList>
            <person name="Kim S."/>
            <person name="Heo J."/>
            <person name="Kwon S.-W."/>
        </authorList>
    </citation>
    <scope>NUCLEOTIDE SEQUENCE [LARGE SCALE GENOMIC DNA]</scope>
    <source>
        <strain evidence="4 5">KACC 16571</strain>
    </source>
</reference>
<evidence type="ECO:0000259" key="3">
    <source>
        <dbReference type="PROSITE" id="PS01124"/>
    </source>
</evidence>
<dbReference type="InterPro" id="IPR018060">
    <property type="entry name" value="HTH_AraC"/>
</dbReference>
<dbReference type="EMBL" id="CP117167">
    <property type="protein sequence ID" value="WCT10233.1"/>
    <property type="molecule type" value="Genomic_DNA"/>
</dbReference>
<name>A0ABY7T1U5_9SPHI</name>
<evidence type="ECO:0000313" key="5">
    <source>
        <dbReference type="Proteomes" id="UP001216139"/>
    </source>
</evidence>
<dbReference type="PANTHER" id="PTHR47893">
    <property type="entry name" value="REGULATORY PROTEIN PCHR"/>
    <property type="match status" value="1"/>
</dbReference>
<evidence type="ECO:0000256" key="2">
    <source>
        <dbReference type="ARBA" id="ARBA00023163"/>
    </source>
</evidence>
<organism evidence="4 5">
    <name type="scientific">Mucilaginibacter jinjuensis</name>
    <dbReference type="NCBI Taxonomy" id="1176721"/>
    <lineage>
        <taxon>Bacteria</taxon>
        <taxon>Pseudomonadati</taxon>
        <taxon>Bacteroidota</taxon>
        <taxon>Sphingobacteriia</taxon>
        <taxon>Sphingobacteriales</taxon>
        <taxon>Sphingobacteriaceae</taxon>
        <taxon>Mucilaginibacter</taxon>
    </lineage>
</organism>
<dbReference type="PANTHER" id="PTHR47893:SF1">
    <property type="entry name" value="REGULATORY PROTEIN PCHR"/>
    <property type="match status" value="1"/>
</dbReference>
<gene>
    <name evidence="4" type="ORF">PQO05_15970</name>
</gene>
<dbReference type="Pfam" id="PF12833">
    <property type="entry name" value="HTH_18"/>
    <property type="match status" value="1"/>
</dbReference>
<dbReference type="Gene3D" id="1.10.10.60">
    <property type="entry name" value="Homeodomain-like"/>
    <property type="match status" value="2"/>
</dbReference>
<accession>A0ABY7T1U5</accession>
<dbReference type="InterPro" id="IPR053142">
    <property type="entry name" value="PchR_regulatory_protein"/>
</dbReference>
<evidence type="ECO:0000313" key="4">
    <source>
        <dbReference type="EMBL" id="WCT10233.1"/>
    </source>
</evidence>
<dbReference type="Proteomes" id="UP001216139">
    <property type="component" value="Chromosome"/>
</dbReference>
<sequence>MQINFTSLPNRQSQLNLAYPKEFSGAAHIEQRTSSAAAEWGNMKIKELWFEGVCLFNSHFNVNTTSAMRLQCGSFCWVMNFVLDGELAVQSNTEDVNLTLEKGRYHTFYCSALDIDLVVNQPTEVFTICLTQRFIRKLLGKDILPENFEGGGQEPFTLVTTDEYRDGRFKVLIKEMVKAGQPDYIRRIFLEAKILELLSMQLERLENKQSSPGNFSKEDVSRLEEAKTLVEQNLQTPCSLIELARKTGLNDFKLKKGFKELFGHTVFGYLFELRMDSAYQLLKEGKTVGEVSEIVGYKNAHHFTSAFKKKYNLLPSQIGKILTFILSGYTFSALSAYFFE</sequence>
<dbReference type="RefSeq" id="WP_273628378.1">
    <property type="nucleotide sequence ID" value="NZ_CP117167.1"/>
</dbReference>
<dbReference type="PROSITE" id="PS01124">
    <property type="entry name" value="HTH_ARAC_FAMILY_2"/>
    <property type="match status" value="1"/>
</dbReference>
<proteinExistence type="predicted"/>
<dbReference type="SUPFAM" id="SSF46689">
    <property type="entry name" value="Homeodomain-like"/>
    <property type="match status" value="2"/>
</dbReference>
<keyword evidence="1" id="KW-0805">Transcription regulation</keyword>
<dbReference type="InterPro" id="IPR009057">
    <property type="entry name" value="Homeodomain-like_sf"/>
</dbReference>
<feature type="domain" description="HTH araC/xylS-type" evidence="3">
    <location>
        <begin position="224"/>
        <end position="321"/>
    </location>
</feature>
<keyword evidence="2" id="KW-0804">Transcription</keyword>
<evidence type="ECO:0000256" key="1">
    <source>
        <dbReference type="ARBA" id="ARBA00023015"/>
    </source>
</evidence>